<keyword evidence="1" id="KW-1185">Reference proteome</keyword>
<name>A0A1I7WFJ5_HETBA</name>
<reference evidence="2" key="1">
    <citation type="submission" date="2016-11" db="UniProtKB">
        <authorList>
            <consortium name="WormBaseParasite"/>
        </authorList>
    </citation>
    <scope>IDENTIFICATION</scope>
</reference>
<evidence type="ECO:0000313" key="1">
    <source>
        <dbReference type="Proteomes" id="UP000095283"/>
    </source>
</evidence>
<organism evidence="1 2">
    <name type="scientific">Heterorhabditis bacteriophora</name>
    <name type="common">Entomopathogenic nematode worm</name>
    <dbReference type="NCBI Taxonomy" id="37862"/>
    <lineage>
        <taxon>Eukaryota</taxon>
        <taxon>Metazoa</taxon>
        <taxon>Ecdysozoa</taxon>
        <taxon>Nematoda</taxon>
        <taxon>Chromadorea</taxon>
        <taxon>Rhabditida</taxon>
        <taxon>Rhabditina</taxon>
        <taxon>Rhabditomorpha</taxon>
        <taxon>Strongyloidea</taxon>
        <taxon>Heterorhabditidae</taxon>
        <taxon>Heterorhabditis</taxon>
    </lineage>
</organism>
<dbReference type="WBParaSite" id="Hba_03756">
    <property type="protein sequence ID" value="Hba_03756"/>
    <property type="gene ID" value="Hba_03756"/>
</dbReference>
<dbReference type="AlphaFoldDB" id="A0A1I7WFJ5"/>
<sequence>MQQRNILLRGFMWPNAAWAIIRLEPDFSIELYADWLFLVRAYFGRLLPAVKVTVFFFMKIANQ</sequence>
<evidence type="ECO:0000313" key="2">
    <source>
        <dbReference type="WBParaSite" id="Hba_03756"/>
    </source>
</evidence>
<dbReference type="Proteomes" id="UP000095283">
    <property type="component" value="Unplaced"/>
</dbReference>
<accession>A0A1I7WFJ5</accession>
<proteinExistence type="predicted"/>
<protein>
    <submittedName>
        <fullName evidence="2">Conserved domain protein</fullName>
    </submittedName>
</protein>